<accession>A0A6J4N6G1</accession>
<gene>
    <name evidence="2" type="ORF">AVDCRST_MAG74-1332</name>
</gene>
<evidence type="ECO:0000313" key="2">
    <source>
        <dbReference type="EMBL" id="CAA9375597.1"/>
    </source>
</evidence>
<evidence type="ECO:0000256" key="1">
    <source>
        <dbReference type="SAM" id="MobiDB-lite"/>
    </source>
</evidence>
<sequence>MSENGTMAATEETASPAAETTSQETDQAGAQNTEDIAYHTVEKEGNVTAIWEMQGRRHIRTIDPRSNEGKQILELFETAG</sequence>
<proteinExistence type="predicted"/>
<feature type="region of interest" description="Disordered" evidence="1">
    <location>
        <begin position="1"/>
        <end position="33"/>
    </location>
</feature>
<protein>
    <submittedName>
        <fullName evidence="2">Uncharacterized protein</fullName>
    </submittedName>
</protein>
<feature type="compositionally biased region" description="Low complexity" evidence="1">
    <location>
        <begin position="8"/>
        <end position="25"/>
    </location>
</feature>
<reference evidence="2" key="1">
    <citation type="submission" date="2020-02" db="EMBL/GenBank/DDBJ databases">
        <authorList>
            <person name="Meier V. D."/>
        </authorList>
    </citation>
    <scope>NUCLEOTIDE SEQUENCE</scope>
    <source>
        <strain evidence="2">AVDCRST_MAG74</strain>
    </source>
</reference>
<dbReference type="EMBL" id="CADCUR010000001">
    <property type="protein sequence ID" value="CAA9375597.1"/>
    <property type="molecule type" value="Genomic_DNA"/>
</dbReference>
<organism evidence="2">
    <name type="scientific">uncultured Pyrinomonadaceae bacterium</name>
    <dbReference type="NCBI Taxonomy" id="2283094"/>
    <lineage>
        <taxon>Bacteria</taxon>
        <taxon>Pseudomonadati</taxon>
        <taxon>Acidobacteriota</taxon>
        <taxon>Blastocatellia</taxon>
        <taxon>Blastocatellales</taxon>
        <taxon>Pyrinomonadaceae</taxon>
        <taxon>environmental samples</taxon>
    </lineage>
</organism>
<name>A0A6J4N6G1_9BACT</name>
<dbReference type="AlphaFoldDB" id="A0A6J4N6G1"/>